<sequence length="205" mass="20474">MGRYRSNLVCVVPLCALVVATIGGCGGTPASTAQPAAPVPGVSPPGAAPPEAARKEQTAVDPVPEPNNTAPRCGQPVRAPAAGPLTLTGRFPATVAPGAPTVAGTVEVTSHAAVHGVGAPRAEVFLVVNGRVATEPMPQDAVGVRWDLAAGQSKKVPAEGMLTSCEPGGDRLTPGTYELYARVAVTPDDGAPVTAQGGPWPLELG</sequence>
<protein>
    <submittedName>
        <fullName evidence="3">Uncharacterized protein</fullName>
    </submittedName>
</protein>
<dbReference type="EMBL" id="SHKY01000001">
    <property type="protein sequence ID" value="RZU51371.1"/>
    <property type="molecule type" value="Genomic_DNA"/>
</dbReference>
<comment type="caution">
    <text evidence="3">The sequence shown here is derived from an EMBL/GenBank/DDBJ whole genome shotgun (WGS) entry which is preliminary data.</text>
</comment>
<evidence type="ECO:0000313" key="4">
    <source>
        <dbReference type="Proteomes" id="UP000292564"/>
    </source>
</evidence>
<organism evidence="3 4">
    <name type="scientific">Krasilnikovia cinnamomea</name>
    <dbReference type="NCBI Taxonomy" id="349313"/>
    <lineage>
        <taxon>Bacteria</taxon>
        <taxon>Bacillati</taxon>
        <taxon>Actinomycetota</taxon>
        <taxon>Actinomycetes</taxon>
        <taxon>Micromonosporales</taxon>
        <taxon>Micromonosporaceae</taxon>
        <taxon>Krasilnikovia</taxon>
    </lineage>
</organism>
<evidence type="ECO:0000256" key="1">
    <source>
        <dbReference type="SAM" id="MobiDB-lite"/>
    </source>
</evidence>
<dbReference type="AlphaFoldDB" id="A0A4Q7ZLA2"/>
<dbReference type="Proteomes" id="UP000292564">
    <property type="component" value="Unassembled WGS sequence"/>
</dbReference>
<accession>A0A4Q7ZLA2</accession>
<gene>
    <name evidence="3" type="ORF">EV385_3198</name>
</gene>
<feature type="signal peptide" evidence="2">
    <location>
        <begin position="1"/>
        <end position="20"/>
    </location>
</feature>
<keyword evidence="4" id="KW-1185">Reference proteome</keyword>
<evidence type="ECO:0000256" key="2">
    <source>
        <dbReference type="SAM" id="SignalP"/>
    </source>
</evidence>
<feature type="region of interest" description="Disordered" evidence="1">
    <location>
        <begin position="30"/>
        <end position="81"/>
    </location>
</feature>
<keyword evidence="2" id="KW-0732">Signal</keyword>
<proteinExistence type="predicted"/>
<evidence type="ECO:0000313" key="3">
    <source>
        <dbReference type="EMBL" id="RZU51371.1"/>
    </source>
</evidence>
<name>A0A4Q7ZLA2_9ACTN</name>
<dbReference type="PROSITE" id="PS51257">
    <property type="entry name" value="PROKAR_LIPOPROTEIN"/>
    <property type="match status" value="1"/>
</dbReference>
<feature type="chain" id="PRO_5039508767" evidence="2">
    <location>
        <begin position="21"/>
        <end position="205"/>
    </location>
</feature>
<reference evidence="3 4" key="1">
    <citation type="submission" date="2019-02" db="EMBL/GenBank/DDBJ databases">
        <title>Sequencing the genomes of 1000 actinobacteria strains.</title>
        <authorList>
            <person name="Klenk H.-P."/>
        </authorList>
    </citation>
    <scope>NUCLEOTIDE SEQUENCE [LARGE SCALE GENOMIC DNA]</scope>
    <source>
        <strain evidence="3 4">DSM 45162</strain>
    </source>
</reference>
<feature type="compositionally biased region" description="Pro residues" evidence="1">
    <location>
        <begin position="37"/>
        <end position="48"/>
    </location>
</feature>